<dbReference type="InterPro" id="IPR041991">
    <property type="entry name" value="Ribosomal_eL27_KOW"/>
</dbReference>
<dbReference type="Gene3D" id="2.30.30.770">
    <property type="match status" value="1"/>
</dbReference>
<dbReference type="GO" id="GO:0005840">
    <property type="term" value="C:ribosome"/>
    <property type="evidence" value="ECO:0007669"/>
    <property type="project" value="UniProtKB-KW"/>
</dbReference>
<comment type="similarity">
    <text evidence="1">Belongs to the eukaryotic ribosomal protein eL27 family.</text>
</comment>
<dbReference type="PANTHER" id="PTHR10497">
    <property type="entry name" value="60S RIBOSOMAL PROTEIN L27"/>
    <property type="match status" value="1"/>
</dbReference>
<name>A0A7S0JLD7_9EUKA</name>
<dbReference type="EMBL" id="HBES01000774">
    <property type="protein sequence ID" value="CAD8555347.1"/>
    <property type="molecule type" value="Transcribed_RNA"/>
</dbReference>
<dbReference type="InterPro" id="IPR001141">
    <property type="entry name" value="Ribosomal_eL27"/>
</dbReference>
<dbReference type="GO" id="GO:0003735">
    <property type="term" value="F:structural constituent of ribosome"/>
    <property type="evidence" value="ECO:0007669"/>
    <property type="project" value="InterPro"/>
</dbReference>
<dbReference type="InterPro" id="IPR038655">
    <property type="entry name" value="Ribosomal_eL27_sf"/>
</dbReference>
<dbReference type="SUPFAM" id="SSF50104">
    <property type="entry name" value="Translation proteins SH3-like domain"/>
    <property type="match status" value="1"/>
</dbReference>
<keyword evidence="2" id="KW-0689">Ribosomal protein</keyword>
<organism evidence="4">
    <name type="scientific">Minchinia chitonis</name>
    <dbReference type="NCBI Taxonomy" id="262233"/>
    <lineage>
        <taxon>Eukaryota</taxon>
        <taxon>Sar</taxon>
        <taxon>Rhizaria</taxon>
        <taxon>Endomyxa</taxon>
        <taxon>Ascetosporea</taxon>
        <taxon>Haplosporida</taxon>
        <taxon>Haplosporidiidae</taxon>
        <taxon>Minchinia</taxon>
    </lineage>
</organism>
<evidence type="ECO:0000256" key="1">
    <source>
        <dbReference type="ARBA" id="ARBA00009124"/>
    </source>
</evidence>
<proteinExistence type="inferred from homology"/>
<sequence length="135" mass="15450">MVKFLKANKVVVLLQGRYAGKKAVIVKNYDEGTSSRPYGHALVCGLATYPRKVTKKMSKPKQDKHSRVKTFIKTVNYNHLMPTRYTLDVDLKATVTPDALENATKKVAARKEAKKILEERFKTGKSRWFFTRLAF</sequence>
<dbReference type="FunFam" id="2.30.30.770:FF:000001">
    <property type="entry name" value="60S ribosomal protein L27"/>
    <property type="match status" value="1"/>
</dbReference>
<protein>
    <recommendedName>
        <fullName evidence="5">60S ribosomal protein L27</fullName>
    </recommendedName>
</protein>
<evidence type="ECO:0000256" key="3">
    <source>
        <dbReference type="ARBA" id="ARBA00023274"/>
    </source>
</evidence>
<dbReference type="CDD" id="cd06090">
    <property type="entry name" value="KOW_RPL27"/>
    <property type="match status" value="1"/>
</dbReference>
<dbReference type="AlphaFoldDB" id="A0A7S0JLD7"/>
<keyword evidence="3" id="KW-0687">Ribonucleoprotein</keyword>
<gene>
    <name evidence="4" type="ORF">MCHI0186_LOCUS290</name>
</gene>
<evidence type="ECO:0000313" key="4">
    <source>
        <dbReference type="EMBL" id="CAD8555347.1"/>
    </source>
</evidence>
<reference evidence="4" key="1">
    <citation type="submission" date="2021-01" db="EMBL/GenBank/DDBJ databases">
        <authorList>
            <person name="Corre E."/>
            <person name="Pelletier E."/>
            <person name="Niang G."/>
            <person name="Scheremetjew M."/>
            <person name="Finn R."/>
            <person name="Kale V."/>
            <person name="Holt S."/>
            <person name="Cochrane G."/>
            <person name="Meng A."/>
            <person name="Brown T."/>
            <person name="Cohen L."/>
        </authorList>
    </citation>
    <scope>NUCLEOTIDE SEQUENCE</scope>
</reference>
<dbReference type="InterPro" id="IPR008991">
    <property type="entry name" value="Translation_prot_SH3-like_sf"/>
</dbReference>
<evidence type="ECO:0008006" key="5">
    <source>
        <dbReference type="Google" id="ProtNLM"/>
    </source>
</evidence>
<dbReference type="Pfam" id="PF01777">
    <property type="entry name" value="Ribosomal_L27e"/>
    <property type="match status" value="1"/>
</dbReference>
<dbReference type="GO" id="GO:0006412">
    <property type="term" value="P:translation"/>
    <property type="evidence" value="ECO:0007669"/>
    <property type="project" value="InterPro"/>
</dbReference>
<accession>A0A7S0JLD7</accession>
<dbReference type="GO" id="GO:1990904">
    <property type="term" value="C:ribonucleoprotein complex"/>
    <property type="evidence" value="ECO:0007669"/>
    <property type="project" value="UniProtKB-KW"/>
</dbReference>
<evidence type="ECO:0000256" key="2">
    <source>
        <dbReference type="ARBA" id="ARBA00022980"/>
    </source>
</evidence>